<comment type="pathway">
    <text evidence="1">Carbohydrate metabolism; tricarboxylic acid cycle.</text>
</comment>
<evidence type="ECO:0000256" key="6">
    <source>
        <dbReference type="PIRNR" id="PIRNR001369"/>
    </source>
</evidence>
<dbReference type="PROSITE" id="PS00480">
    <property type="entry name" value="CITRATE_SYNTHASE"/>
    <property type="match status" value="1"/>
</dbReference>
<feature type="active site" evidence="7">
    <location>
        <position position="301"/>
    </location>
</feature>
<dbReference type="InterPro" id="IPR019810">
    <property type="entry name" value="Citrate_synthase_AS"/>
</dbReference>
<sequence>MTEKQQDAQHTRDTQDTQDPQNDGGSGAEETPEIHRGLAGVVTDVTQVSKVNPETNSLLYRGYPVPQLAASQPFEAVAHLLWIGELPTEQELEDAVAHERSHRDLAPQVKDALDSLPVDCHPMDSVRTAVSVLGALDPAAEDDSPEAELEKSRRLLSQLPAVVAYEQRRRRAGGPTDPIAPREDLDHAQNLLWMTFGEEAAPEVVDAFRVSMVLYAEHSFNASTFTARVITSTLADLHSAVVGAIGALKGPLHGGANEAVMNTFDEIGIRPEESADEARSRAKAWMDDALAQKKKVMGFGHRVYKNGDSRVPTMKQALDAMIEHFERPEILGLYDGLELSMEEAKDIKPNLDYPAGPTYHLMGFDTEMFTPLFIVSRITGWTAHIMEQRAANALIRPLSEYVGPEERPVP</sequence>
<evidence type="ECO:0000256" key="4">
    <source>
        <dbReference type="ARBA" id="ARBA00022679"/>
    </source>
</evidence>
<dbReference type="Gene3D" id="1.10.580.10">
    <property type="entry name" value="Citrate Synthase, domain 1"/>
    <property type="match status" value="1"/>
</dbReference>
<dbReference type="InterPro" id="IPR016142">
    <property type="entry name" value="Citrate_synth-like_lrg_a-sub"/>
</dbReference>
<dbReference type="SUPFAM" id="SSF48256">
    <property type="entry name" value="Citrate synthase"/>
    <property type="match status" value="1"/>
</dbReference>
<dbReference type="GO" id="GO:0006099">
    <property type="term" value="P:tricarboxylic acid cycle"/>
    <property type="evidence" value="ECO:0007669"/>
    <property type="project" value="UniProtKB-UniPathway"/>
</dbReference>
<dbReference type="NCBIfam" id="NF010636">
    <property type="entry name" value="PRK14033.1"/>
    <property type="match status" value="1"/>
</dbReference>
<comment type="caution">
    <text evidence="10">The sequence shown here is derived from an EMBL/GenBank/DDBJ whole genome shotgun (WGS) entry which is preliminary data.</text>
</comment>
<accession>A0A2U2RLX6</accession>
<gene>
    <name evidence="10" type="ORF">DEO23_08200</name>
</gene>
<evidence type="ECO:0000256" key="3">
    <source>
        <dbReference type="ARBA" id="ARBA00022532"/>
    </source>
</evidence>
<dbReference type="Proteomes" id="UP000245590">
    <property type="component" value="Unassembled WGS sequence"/>
</dbReference>
<comment type="similarity">
    <text evidence="2 6 8">Belongs to the citrate synthase family.</text>
</comment>
<dbReference type="InterPro" id="IPR036969">
    <property type="entry name" value="Citrate_synthase_sf"/>
</dbReference>
<dbReference type="InterPro" id="IPR011278">
    <property type="entry name" value="2-MeCitrate/Citrate_synth_II"/>
</dbReference>
<feature type="region of interest" description="Disordered" evidence="9">
    <location>
        <begin position="1"/>
        <end position="39"/>
    </location>
</feature>
<dbReference type="InterPro" id="IPR024176">
    <property type="entry name" value="Citrate_synthase_bac-typ"/>
</dbReference>
<dbReference type="GO" id="GO:0036440">
    <property type="term" value="F:citrate synthase activity"/>
    <property type="evidence" value="ECO:0007669"/>
    <property type="project" value="UniProtKB-EC"/>
</dbReference>
<dbReference type="EMBL" id="QFKX01000002">
    <property type="protein sequence ID" value="PWH06870.1"/>
    <property type="molecule type" value="Genomic_DNA"/>
</dbReference>
<dbReference type="PIRSF" id="PIRSF001369">
    <property type="entry name" value="Citrate_synth"/>
    <property type="match status" value="1"/>
</dbReference>
<evidence type="ECO:0000256" key="1">
    <source>
        <dbReference type="ARBA" id="ARBA00005163"/>
    </source>
</evidence>
<proteinExistence type="inferred from homology"/>
<protein>
    <recommendedName>
        <fullName evidence="6">Citrate synthase</fullName>
    </recommendedName>
</protein>
<reference evidence="10 11" key="1">
    <citation type="submission" date="2018-05" db="EMBL/GenBank/DDBJ databases">
        <title>Brachybacterium sp. M1HQ-2T, whole genome shotgun sequence.</title>
        <authorList>
            <person name="Tuo L."/>
        </authorList>
    </citation>
    <scope>NUCLEOTIDE SEQUENCE [LARGE SCALE GENOMIC DNA]</scope>
    <source>
        <strain evidence="10 11">M1HQ-2</strain>
    </source>
</reference>
<dbReference type="InterPro" id="IPR016143">
    <property type="entry name" value="Citrate_synth-like_sm_a-sub"/>
</dbReference>
<dbReference type="Pfam" id="PF00285">
    <property type="entry name" value="Citrate_synt"/>
    <property type="match status" value="1"/>
</dbReference>
<evidence type="ECO:0000256" key="5">
    <source>
        <dbReference type="ARBA" id="ARBA00049288"/>
    </source>
</evidence>
<evidence type="ECO:0000256" key="2">
    <source>
        <dbReference type="ARBA" id="ARBA00010566"/>
    </source>
</evidence>
<comment type="catalytic activity">
    <reaction evidence="5">
        <text>oxaloacetate + acetyl-CoA + H2O = citrate + CoA + H(+)</text>
        <dbReference type="Rhea" id="RHEA:16845"/>
        <dbReference type="ChEBI" id="CHEBI:15377"/>
        <dbReference type="ChEBI" id="CHEBI:15378"/>
        <dbReference type="ChEBI" id="CHEBI:16452"/>
        <dbReference type="ChEBI" id="CHEBI:16947"/>
        <dbReference type="ChEBI" id="CHEBI:57287"/>
        <dbReference type="ChEBI" id="CHEBI:57288"/>
        <dbReference type="EC" id="2.3.3.16"/>
    </reaction>
</comment>
<organism evidence="10 11">
    <name type="scientific">Brachybacterium endophyticum</name>
    <dbReference type="NCBI Taxonomy" id="2182385"/>
    <lineage>
        <taxon>Bacteria</taxon>
        <taxon>Bacillati</taxon>
        <taxon>Actinomycetota</taxon>
        <taxon>Actinomycetes</taxon>
        <taxon>Micrococcales</taxon>
        <taxon>Dermabacteraceae</taxon>
        <taxon>Brachybacterium</taxon>
    </lineage>
</organism>
<dbReference type="Gene3D" id="1.10.230.10">
    <property type="entry name" value="Cytochrome P450-Terp, domain 2"/>
    <property type="match status" value="1"/>
</dbReference>
<evidence type="ECO:0000313" key="10">
    <source>
        <dbReference type="EMBL" id="PWH06870.1"/>
    </source>
</evidence>
<keyword evidence="3" id="KW-0816">Tricarboxylic acid cycle</keyword>
<dbReference type="RefSeq" id="WP_109275465.1">
    <property type="nucleotide sequence ID" value="NZ_QFKX01000002.1"/>
</dbReference>
<keyword evidence="4 6" id="KW-0808">Transferase</keyword>
<name>A0A2U2RLX6_9MICO</name>
<dbReference type="PRINTS" id="PR00143">
    <property type="entry name" value="CITRTSNTHASE"/>
</dbReference>
<dbReference type="AlphaFoldDB" id="A0A2U2RLX6"/>
<dbReference type="PANTHER" id="PTHR11739">
    <property type="entry name" value="CITRATE SYNTHASE"/>
    <property type="match status" value="1"/>
</dbReference>
<dbReference type="UniPathway" id="UPA00223"/>
<dbReference type="InterPro" id="IPR002020">
    <property type="entry name" value="Citrate_synthase"/>
</dbReference>
<feature type="active site" evidence="7">
    <location>
        <position position="352"/>
    </location>
</feature>
<dbReference type="OrthoDB" id="9800864at2"/>
<dbReference type="GO" id="GO:0005975">
    <property type="term" value="P:carbohydrate metabolic process"/>
    <property type="evidence" value="ECO:0007669"/>
    <property type="project" value="TreeGrafter"/>
</dbReference>
<evidence type="ECO:0000256" key="7">
    <source>
        <dbReference type="PIRSR" id="PIRSR001369-1"/>
    </source>
</evidence>
<evidence type="ECO:0000256" key="9">
    <source>
        <dbReference type="SAM" id="MobiDB-lite"/>
    </source>
</evidence>
<dbReference type="NCBIfam" id="TIGR01800">
    <property type="entry name" value="cit_synth_II"/>
    <property type="match status" value="1"/>
</dbReference>
<evidence type="ECO:0000313" key="11">
    <source>
        <dbReference type="Proteomes" id="UP000245590"/>
    </source>
</evidence>
<keyword evidence="11" id="KW-1185">Reference proteome</keyword>
<dbReference type="GO" id="GO:0005829">
    <property type="term" value="C:cytosol"/>
    <property type="evidence" value="ECO:0007669"/>
    <property type="project" value="TreeGrafter"/>
</dbReference>
<dbReference type="PANTHER" id="PTHR11739:SF4">
    <property type="entry name" value="CITRATE SYNTHASE, PEROXISOMAL"/>
    <property type="match status" value="1"/>
</dbReference>
<evidence type="ECO:0000256" key="8">
    <source>
        <dbReference type="RuleBase" id="RU003406"/>
    </source>
</evidence>
<feature type="compositionally biased region" description="Basic and acidic residues" evidence="9">
    <location>
        <begin position="1"/>
        <end position="15"/>
    </location>
</feature>